<dbReference type="InterPro" id="IPR001849">
    <property type="entry name" value="PH_domain"/>
</dbReference>
<dbReference type="OrthoDB" id="6152532at2759"/>
<feature type="non-terminal residue" evidence="4">
    <location>
        <position position="244"/>
    </location>
</feature>
<dbReference type="InterPro" id="IPR011993">
    <property type="entry name" value="PH-like_dom_sf"/>
</dbReference>
<protein>
    <submittedName>
        <fullName evidence="4">Puratrophin-1</fullName>
    </submittedName>
</protein>
<keyword evidence="2" id="KW-0732">Signal</keyword>
<dbReference type="PANTHER" id="PTHR45845:SF3">
    <property type="entry name" value="PURATROPHIN-1-LIKE, ISOFORM A"/>
    <property type="match status" value="1"/>
</dbReference>
<dbReference type="SUPFAM" id="SSF50729">
    <property type="entry name" value="PH domain-like"/>
    <property type="match status" value="1"/>
</dbReference>
<evidence type="ECO:0000313" key="4">
    <source>
        <dbReference type="EMBL" id="KFM82255.1"/>
    </source>
</evidence>
<dbReference type="Gene3D" id="2.30.29.30">
    <property type="entry name" value="Pleckstrin-homology domain (PH domain)/Phosphotyrosine-binding domain (PTB)"/>
    <property type="match status" value="1"/>
</dbReference>
<feature type="domain" description="PH" evidence="3">
    <location>
        <begin position="1"/>
        <end position="65"/>
    </location>
</feature>
<proteinExistence type="predicted"/>
<name>A0A087UY16_STEMI</name>
<evidence type="ECO:0000259" key="3">
    <source>
        <dbReference type="PROSITE" id="PS50003"/>
    </source>
</evidence>
<dbReference type="Pfam" id="PF22697">
    <property type="entry name" value="SOS1_NGEF_PH"/>
    <property type="match status" value="1"/>
</dbReference>
<gene>
    <name evidence="4" type="ORF">X975_04420</name>
</gene>
<accession>A0A087UY16</accession>
<feature type="compositionally biased region" description="Polar residues" evidence="1">
    <location>
        <begin position="171"/>
        <end position="192"/>
    </location>
</feature>
<dbReference type="STRING" id="407821.A0A087UY16"/>
<organism evidence="4 5">
    <name type="scientific">Stegodyphus mimosarum</name>
    <name type="common">African social velvet spider</name>
    <dbReference type="NCBI Taxonomy" id="407821"/>
    <lineage>
        <taxon>Eukaryota</taxon>
        <taxon>Metazoa</taxon>
        <taxon>Ecdysozoa</taxon>
        <taxon>Arthropoda</taxon>
        <taxon>Chelicerata</taxon>
        <taxon>Arachnida</taxon>
        <taxon>Araneae</taxon>
        <taxon>Araneomorphae</taxon>
        <taxon>Entelegynae</taxon>
        <taxon>Eresoidea</taxon>
        <taxon>Eresidae</taxon>
        <taxon>Stegodyphus</taxon>
    </lineage>
</organism>
<evidence type="ECO:0000313" key="5">
    <source>
        <dbReference type="Proteomes" id="UP000054359"/>
    </source>
</evidence>
<dbReference type="EMBL" id="KK122213">
    <property type="protein sequence ID" value="KFM82255.1"/>
    <property type="molecule type" value="Genomic_DNA"/>
</dbReference>
<evidence type="ECO:0000256" key="1">
    <source>
        <dbReference type="SAM" id="MobiDB-lite"/>
    </source>
</evidence>
<dbReference type="OMA" id="ACMNKAN"/>
<reference evidence="4 5" key="1">
    <citation type="submission" date="2013-11" db="EMBL/GenBank/DDBJ databases">
        <title>Genome sequencing of Stegodyphus mimosarum.</title>
        <authorList>
            <person name="Bechsgaard J."/>
        </authorList>
    </citation>
    <scope>NUCLEOTIDE SEQUENCE [LARGE SCALE GENOMIC DNA]</scope>
</reference>
<dbReference type="AlphaFoldDB" id="A0A087UY16"/>
<keyword evidence="5" id="KW-1185">Reference proteome</keyword>
<evidence type="ECO:0000256" key="2">
    <source>
        <dbReference type="SAM" id="SignalP"/>
    </source>
</evidence>
<dbReference type="PROSITE" id="PS50003">
    <property type="entry name" value="PH_DOMAIN"/>
    <property type="match status" value="1"/>
</dbReference>
<dbReference type="InterPro" id="IPR052231">
    <property type="entry name" value="Rho_GEF_signaling-related"/>
</dbReference>
<feature type="signal peptide" evidence="2">
    <location>
        <begin position="1"/>
        <end position="20"/>
    </location>
</feature>
<sequence>MSSVLKVLAFIFQTTDLGMTEQVGDSPTKFEIWFRKRKLNDTFLLQAPNPEVKAAWVTELRKILVKQAVKNRENRLAEMSSMGIGNKPCLDIKPSEDQISDRSISIHQLARAPRFRNSIAVSPYDIHNNRNSIISVSSSSSSGSSQSSFSFYGTLNLGFEPGDSPRPLHRSLTQQSQCSTESGFCTDASTAGDTPENEHLHHKRAERSDSLLSSDSLSTNVSPTEAPYIIKYEQSLEESLTTSM</sequence>
<feature type="region of interest" description="Disordered" evidence="1">
    <location>
        <begin position="162"/>
        <end position="221"/>
    </location>
</feature>
<dbReference type="PANTHER" id="PTHR45845">
    <property type="entry name" value="RHO GUANINE NUCLEOTIDE EXCHANGE FACTOR-RELATED"/>
    <property type="match status" value="1"/>
</dbReference>
<dbReference type="Proteomes" id="UP000054359">
    <property type="component" value="Unassembled WGS sequence"/>
</dbReference>
<dbReference type="InterPro" id="IPR055251">
    <property type="entry name" value="SOS1_NGEF_PH"/>
</dbReference>
<feature type="chain" id="PRO_5001830996" evidence="2">
    <location>
        <begin position="21"/>
        <end position="244"/>
    </location>
</feature>